<evidence type="ECO:0000313" key="9">
    <source>
        <dbReference type="Proteomes" id="UP000783037"/>
    </source>
</evidence>
<dbReference type="InterPro" id="IPR010432">
    <property type="entry name" value="RDD"/>
</dbReference>
<evidence type="ECO:0000259" key="7">
    <source>
        <dbReference type="Pfam" id="PF06271"/>
    </source>
</evidence>
<dbReference type="Proteomes" id="UP000783037">
    <property type="component" value="Unassembled WGS sequence"/>
</dbReference>
<evidence type="ECO:0000256" key="5">
    <source>
        <dbReference type="ARBA" id="ARBA00023136"/>
    </source>
</evidence>
<dbReference type="Pfam" id="PF06271">
    <property type="entry name" value="RDD"/>
    <property type="match status" value="1"/>
</dbReference>
<accession>A0A8T3VGD8</accession>
<evidence type="ECO:0000313" key="8">
    <source>
        <dbReference type="EMBL" id="MBE6501688.1"/>
    </source>
</evidence>
<sequence>MATIFTRRVIAYVLDFLVVSAFMWILSFFLFGIMGPKNVYQAYQYLPILIPILGLLYFVLCEKTFAASIGKAIMKLEVKSRNGADISWLQAIVRNLTKIYWIPIIFDWLIGRFLNTDRILNNITRTTVVNVW</sequence>
<keyword evidence="3 6" id="KW-0812">Transmembrane</keyword>
<keyword evidence="2" id="KW-1003">Cell membrane</keyword>
<feature type="domain" description="RDD" evidence="7">
    <location>
        <begin position="5"/>
        <end position="100"/>
    </location>
</feature>
<evidence type="ECO:0000256" key="1">
    <source>
        <dbReference type="ARBA" id="ARBA00004651"/>
    </source>
</evidence>
<dbReference type="PANTHER" id="PTHR36115:SF4">
    <property type="entry name" value="MEMBRANE PROTEIN"/>
    <property type="match status" value="1"/>
</dbReference>
<name>A0A8T3VGD8_9EURY</name>
<evidence type="ECO:0000256" key="2">
    <source>
        <dbReference type="ARBA" id="ARBA00022475"/>
    </source>
</evidence>
<evidence type="ECO:0000256" key="6">
    <source>
        <dbReference type="SAM" id="Phobius"/>
    </source>
</evidence>
<keyword evidence="5 6" id="KW-0472">Membrane</keyword>
<reference evidence="8" key="1">
    <citation type="submission" date="2019-04" db="EMBL/GenBank/DDBJ databases">
        <title>Evolution of Biomass-Degrading Anaerobic Consortia Revealed by Metagenomics.</title>
        <authorList>
            <person name="Peng X."/>
        </authorList>
    </citation>
    <scope>NUCLEOTIDE SEQUENCE</scope>
    <source>
        <strain evidence="8">SIG18</strain>
    </source>
</reference>
<organism evidence="8 9">
    <name type="scientific">Methanobrevibacter thaueri</name>
    <dbReference type="NCBI Taxonomy" id="190975"/>
    <lineage>
        <taxon>Archaea</taxon>
        <taxon>Methanobacteriati</taxon>
        <taxon>Methanobacteriota</taxon>
        <taxon>Methanomada group</taxon>
        <taxon>Methanobacteria</taxon>
        <taxon>Methanobacteriales</taxon>
        <taxon>Methanobacteriaceae</taxon>
        <taxon>Methanobrevibacter</taxon>
    </lineage>
</organism>
<dbReference type="InterPro" id="IPR051791">
    <property type="entry name" value="Pra-immunoreactive"/>
</dbReference>
<comment type="subcellular location">
    <subcellularLocation>
        <location evidence="1">Cell membrane</location>
        <topology evidence="1">Multi-pass membrane protein</topology>
    </subcellularLocation>
</comment>
<proteinExistence type="predicted"/>
<dbReference type="EMBL" id="SUTK01000015">
    <property type="protein sequence ID" value="MBE6501688.1"/>
    <property type="molecule type" value="Genomic_DNA"/>
</dbReference>
<dbReference type="AlphaFoldDB" id="A0A8T3VGD8"/>
<keyword evidence="4 6" id="KW-1133">Transmembrane helix</keyword>
<gene>
    <name evidence="8" type="ORF">E7Z79_04530</name>
</gene>
<dbReference type="RefSeq" id="WP_303738790.1">
    <property type="nucleotide sequence ID" value="NZ_SUTK01000015.1"/>
</dbReference>
<dbReference type="GO" id="GO:0005886">
    <property type="term" value="C:plasma membrane"/>
    <property type="evidence" value="ECO:0007669"/>
    <property type="project" value="UniProtKB-SubCell"/>
</dbReference>
<feature type="transmembrane region" description="Helical" evidence="6">
    <location>
        <begin position="42"/>
        <end position="61"/>
    </location>
</feature>
<comment type="caution">
    <text evidence="8">The sequence shown here is derived from an EMBL/GenBank/DDBJ whole genome shotgun (WGS) entry which is preliminary data.</text>
</comment>
<feature type="transmembrane region" description="Helical" evidence="6">
    <location>
        <begin position="12"/>
        <end position="36"/>
    </location>
</feature>
<dbReference type="PANTHER" id="PTHR36115">
    <property type="entry name" value="PROLINE-RICH ANTIGEN HOMOLOG-RELATED"/>
    <property type="match status" value="1"/>
</dbReference>
<evidence type="ECO:0000256" key="4">
    <source>
        <dbReference type="ARBA" id="ARBA00022989"/>
    </source>
</evidence>
<protein>
    <submittedName>
        <fullName evidence="8">RDD family protein</fullName>
    </submittedName>
</protein>
<evidence type="ECO:0000256" key="3">
    <source>
        <dbReference type="ARBA" id="ARBA00022692"/>
    </source>
</evidence>